<dbReference type="EMBL" id="BGPR01013128">
    <property type="protein sequence ID" value="GBN59371.1"/>
    <property type="molecule type" value="Genomic_DNA"/>
</dbReference>
<comment type="caution">
    <text evidence="1">The sequence shown here is derived from an EMBL/GenBank/DDBJ whole genome shotgun (WGS) entry which is preliminary data.</text>
</comment>
<protein>
    <submittedName>
        <fullName evidence="1">Uncharacterized protein</fullName>
    </submittedName>
</protein>
<name>A0A4Y2Q7H8_ARAVE</name>
<organism evidence="1 2">
    <name type="scientific">Araneus ventricosus</name>
    <name type="common">Orbweaver spider</name>
    <name type="synonym">Epeira ventricosa</name>
    <dbReference type="NCBI Taxonomy" id="182803"/>
    <lineage>
        <taxon>Eukaryota</taxon>
        <taxon>Metazoa</taxon>
        <taxon>Ecdysozoa</taxon>
        <taxon>Arthropoda</taxon>
        <taxon>Chelicerata</taxon>
        <taxon>Arachnida</taxon>
        <taxon>Araneae</taxon>
        <taxon>Araneomorphae</taxon>
        <taxon>Entelegynae</taxon>
        <taxon>Araneoidea</taxon>
        <taxon>Araneidae</taxon>
        <taxon>Araneus</taxon>
    </lineage>
</organism>
<keyword evidence="2" id="KW-1185">Reference proteome</keyword>
<dbReference type="Proteomes" id="UP000499080">
    <property type="component" value="Unassembled WGS sequence"/>
</dbReference>
<dbReference type="AlphaFoldDB" id="A0A4Y2Q7H8"/>
<sequence>MTIPILIANLLNYYESSSGKSGATPSGFQSIIWNQGSVLTVMRKQLPRTGSIGRDLISTKPGYISWSCALKNALLDFLIMCDPSWYWACCTLKLTYRESNVLPLVWCGSLKRRVTDQMSSSSFEFGTKFTMSFRK</sequence>
<reference evidence="1 2" key="1">
    <citation type="journal article" date="2019" name="Sci. Rep.">
        <title>Orb-weaving spider Araneus ventricosus genome elucidates the spidroin gene catalogue.</title>
        <authorList>
            <person name="Kono N."/>
            <person name="Nakamura H."/>
            <person name="Ohtoshi R."/>
            <person name="Moran D.A.P."/>
            <person name="Shinohara A."/>
            <person name="Yoshida Y."/>
            <person name="Fujiwara M."/>
            <person name="Mori M."/>
            <person name="Tomita M."/>
            <person name="Arakawa K."/>
        </authorList>
    </citation>
    <scope>NUCLEOTIDE SEQUENCE [LARGE SCALE GENOMIC DNA]</scope>
</reference>
<evidence type="ECO:0000313" key="2">
    <source>
        <dbReference type="Proteomes" id="UP000499080"/>
    </source>
</evidence>
<gene>
    <name evidence="1" type="ORF">AVEN_9307_1</name>
</gene>
<evidence type="ECO:0000313" key="1">
    <source>
        <dbReference type="EMBL" id="GBN59371.1"/>
    </source>
</evidence>
<accession>A0A4Y2Q7H8</accession>
<proteinExistence type="predicted"/>